<comment type="caution">
    <text evidence="5">The sequence shown here is derived from an EMBL/GenBank/DDBJ whole genome shotgun (WGS) entry which is preliminary data.</text>
</comment>
<dbReference type="GO" id="GO:0008477">
    <property type="term" value="F:purine nucleosidase activity"/>
    <property type="evidence" value="ECO:0007669"/>
    <property type="project" value="TreeGrafter"/>
</dbReference>
<dbReference type="GO" id="GO:0045437">
    <property type="term" value="F:uridine nucleosidase activity"/>
    <property type="evidence" value="ECO:0007669"/>
    <property type="project" value="UniProtKB-EC"/>
</dbReference>
<organism evidence="5 6">
    <name type="scientific">Ramalina farinacea</name>
    <dbReference type="NCBI Taxonomy" id="258253"/>
    <lineage>
        <taxon>Eukaryota</taxon>
        <taxon>Fungi</taxon>
        <taxon>Dikarya</taxon>
        <taxon>Ascomycota</taxon>
        <taxon>Pezizomycotina</taxon>
        <taxon>Lecanoromycetes</taxon>
        <taxon>OSLEUM clade</taxon>
        <taxon>Lecanoromycetidae</taxon>
        <taxon>Lecanorales</taxon>
        <taxon>Lecanorineae</taxon>
        <taxon>Ramalinaceae</taxon>
        <taxon>Ramalina</taxon>
    </lineage>
</organism>
<evidence type="ECO:0000313" key="5">
    <source>
        <dbReference type="EMBL" id="MDI1486768.1"/>
    </source>
</evidence>
<dbReference type="SUPFAM" id="SSF53590">
    <property type="entry name" value="Nucleoside hydrolase"/>
    <property type="match status" value="1"/>
</dbReference>
<proteinExistence type="inferred from homology"/>
<keyword evidence="3 5" id="KW-0326">Glycosidase</keyword>
<evidence type="ECO:0000313" key="6">
    <source>
        <dbReference type="Proteomes" id="UP001161017"/>
    </source>
</evidence>
<accession>A0AA43TSM2</accession>
<dbReference type="GO" id="GO:0005829">
    <property type="term" value="C:cytosol"/>
    <property type="evidence" value="ECO:0007669"/>
    <property type="project" value="TreeGrafter"/>
</dbReference>
<dbReference type="Gene3D" id="3.90.245.10">
    <property type="entry name" value="Ribonucleoside hydrolase-like"/>
    <property type="match status" value="1"/>
</dbReference>
<dbReference type="InterPro" id="IPR023186">
    <property type="entry name" value="IUNH"/>
</dbReference>
<dbReference type="EMBL" id="JAPUFD010000004">
    <property type="protein sequence ID" value="MDI1486768.1"/>
    <property type="molecule type" value="Genomic_DNA"/>
</dbReference>
<dbReference type="PANTHER" id="PTHR12304:SF4">
    <property type="entry name" value="URIDINE NUCLEOSIDASE"/>
    <property type="match status" value="1"/>
</dbReference>
<dbReference type="Proteomes" id="UP001161017">
    <property type="component" value="Unassembled WGS sequence"/>
</dbReference>
<dbReference type="CDD" id="cd02651">
    <property type="entry name" value="nuc_hydro_IU_UC_XIUA"/>
    <property type="match status" value="1"/>
</dbReference>
<feature type="domain" description="Inosine/uridine-preferring nucleoside hydrolase" evidence="4">
    <location>
        <begin position="19"/>
        <end position="356"/>
    </location>
</feature>
<comment type="similarity">
    <text evidence="1">Belongs to the IUNH family.</text>
</comment>
<dbReference type="AlphaFoldDB" id="A0AA43TSM2"/>
<dbReference type="EC" id="3.2.2.3" evidence="5"/>
<gene>
    <name evidence="5" type="primary">URH1</name>
    <name evidence="5" type="ORF">OHK93_006029</name>
</gene>
<evidence type="ECO:0000256" key="3">
    <source>
        <dbReference type="ARBA" id="ARBA00023295"/>
    </source>
</evidence>
<evidence type="ECO:0000259" key="4">
    <source>
        <dbReference type="Pfam" id="PF01156"/>
    </source>
</evidence>
<dbReference type="InterPro" id="IPR001910">
    <property type="entry name" value="Inosine/uridine_hydrolase_dom"/>
</dbReference>
<reference evidence="5" key="1">
    <citation type="journal article" date="2023" name="Genome Biol. Evol.">
        <title>First Whole Genome Sequence and Flow Cytometry Genome Size Data for the Lichen-Forming Fungus Ramalina farinacea (Ascomycota).</title>
        <authorList>
            <person name="Llewellyn T."/>
            <person name="Mian S."/>
            <person name="Hill R."/>
            <person name="Leitch I.J."/>
            <person name="Gaya E."/>
        </authorList>
    </citation>
    <scope>NUCLEOTIDE SEQUENCE</scope>
    <source>
        <strain evidence="5">LIQ254RAFAR</strain>
    </source>
</reference>
<dbReference type="InterPro" id="IPR036452">
    <property type="entry name" value="Ribo_hydro-like"/>
</dbReference>
<evidence type="ECO:0000256" key="1">
    <source>
        <dbReference type="ARBA" id="ARBA00009176"/>
    </source>
</evidence>
<dbReference type="Pfam" id="PF01156">
    <property type="entry name" value="IU_nuc_hydro"/>
    <property type="match status" value="1"/>
</dbReference>
<keyword evidence="6" id="KW-1185">Reference proteome</keyword>
<dbReference type="PANTHER" id="PTHR12304">
    <property type="entry name" value="INOSINE-URIDINE PREFERRING NUCLEOSIDE HYDROLASE"/>
    <property type="match status" value="1"/>
</dbReference>
<evidence type="ECO:0000256" key="2">
    <source>
        <dbReference type="ARBA" id="ARBA00022801"/>
    </source>
</evidence>
<sequence>MDQSPTLQSHPNPIQRTRLWLDCDTGHDDAFALLLSIYHPHLDLIGCSTVHGNAPLTHTTWNTLSILTAVGSPDIPVYPGAEKPLKRSAVHAPNYHGETGLDGTQFLPEPVGLAMEGHTAVKGMRNAVMEGNGVWLIATGALTNIAELVVKHPEVVGKIEGLSIMGGCVGDGFTGANLGGKEKRGNWTEWAEFNIYCDPEAAAIVFGNEELAKKTTLVTLDLSHQVLATEQVREKLLKSEFDKGMEKPQTQLARDLRPLFNDLLCFFAATYRKYSGLVEGPPLHDPIAVAAVLSQAELTIDDKGGERWDVRVVTEGEHSDDPKKRGQVGRTVVTRKQEGEAGVRIPRGMDVQHFWQLIHDALTSAESQLLGHQQAA</sequence>
<protein>
    <submittedName>
        <fullName evidence="5">Uridine nucleosidase 1</fullName>
        <ecNumber evidence="5">3.2.2.3</ecNumber>
    </submittedName>
</protein>
<keyword evidence="2 5" id="KW-0378">Hydrolase</keyword>
<name>A0AA43TSM2_9LECA</name>
<dbReference type="GO" id="GO:0006152">
    <property type="term" value="P:purine nucleoside catabolic process"/>
    <property type="evidence" value="ECO:0007669"/>
    <property type="project" value="TreeGrafter"/>
</dbReference>